<dbReference type="EnsemblPlants" id="AVESA.00010b.r2.4AG0588260.2">
    <property type="protein sequence ID" value="AVESA.00010b.r2.4AG0588260.2.CDS"/>
    <property type="gene ID" value="AVESA.00010b.r2.4AG0588260"/>
</dbReference>
<reference evidence="1" key="2">
    <citation type="submission" date="2025-09" db="UniProtKB">
        <authorList>
            <consortium name="EnsemblPlants"/>
        </authorList>
    </citation>
    <scope>IDENTIFICATION</scope>
</reference>
<proteinExistence type="predicted"/>
<accession>A0ACD5W5Z9</accession>
<evidence type="ECO:0000313" key="1">
    <source>
        <dbReference type="EnsemblPlants" id="AVESA.00010b.r2.4AG0588260.2.CDS"/>
    </source>
</evidence>
<keyword evidence="2" id="KW-1185">Reference proteome</keyword>
<name>A0ACD5W5Z9_AVESA</name>
<reference evidence="1" key="1">
    <citation type="submission" date="2021-05" db="EMBL/GenBank/DDBJ databases">
        <authorList>
            <person name="Scholz U."/>
            <person name="Mascher M."/>
            <person name="Fiebig A."/>
        </authorList>
    </citation>
    <scope>NUCLEOTIDE SEQUENCE [LARGE SCALE GENOMIC DNA]</scope>
</reference>
<evidence type="ECO:0000313" key="2">
    <source>
        <dbReference type="Proteomes" id="UP001732700"/>
    </source>
</evidence>
<sequence length="123" mass="14084">MLRYLKERYGDIPIYVQETGYASSNDTVHDTDRAEYLKTYIASALAAIRDGANLKGYFVWAFMDVFEFLSGNQPRYGLYRVDFDDEARPRQAKLSARWYAGFLKKNGIHGQSELNDAGSHAEQ</sequence>
<dbReference type="Proteomes" id="UP001732700">
    <property type="component" value="Chromosome 4A"/>
</dbReference>
<protein>
    <submittedName>
        <fullName evidence="1">Uncharacterized protein</fullName>
    </submittedName>
</protein>
<organism evidence="1 2">
    <name type="scientific">Avena sativa</name>
    <name type="common">Oat</name>
    <dbReference type="NCBI Taxonomy" id="4498"/>
    <lineage>
        <taxon>Eukaryota</taxon>
        <taxon>Viridiplantae</taxon>
        <taxon>Streptophyta</taxon>
        <taxon>Embryophyta</taxon>
        <taxon>Tracheophyta</taxon>
        <taxon>Spermatophyta</taxon>
        <taxon>Magnoliopsida</taxon>
        <taxon>Liliopsida</taxon>
        <taxon>Poales</taxon>
        <taxon>Poaceae</taxon>
        <taxon>BOP clade</taxon>
        <taxon>Pooideae</taxon>
        <taxon>Poodae</taxon>
        <taxon>Poeae</taxon>
        <taxon>Poeae Chloroplast Group 1 (Aveneae type)</taxon>
        <taxon>Aveninae</taxon>
        <taxon>Avena</taxon>
    </lineage>
</organism>